<keyword evidence="3" id="KW-0472">Membrane</keyword>
<dbReference type="InterPro" id="IPR007621">
    <property type="entry name" value="TPM_dom"/>
</dbReference>
<evidence type="ECO:0000313" key="7">
    <source>
        <dbReference type="Proteomes" id="UP001157091"/>
    </source>
</evidence>
<keyword evidence="1" id="KW-0175">Coiled coil</keyword>
<dbReference type="Proteomes" id="UP001157091">
    <property type="component" value="Unassembled WGS sequence"/>
</dbReference>
<dbReference type="Pfam" id="PF04536">
    <property type="entry name" value="TPM_phosphatase"/>
    <property type="match status" value="1"/>
</dbReference>
<sequence length="657" mass="67433">MLALLALVLVPVLLVPSSAGATAPLPQVAPFRLSGPITDQVGALKGSDESDVQAALNDLSDKTQLDLWVVYVSSFDGASGSDWAKQTADLSQLGQNQLLLAVAVDDRAYGLRVEAPTSVLSDDDLAKADDAIRSHLSDDDWAGAAIAGAQALEGGSGSSGAWIWWVLGLGVLVVIVVFVVRASRRGRNLAKAGGRYVPPGTDPDAPEALAALTTADLQKRAANALVTLDDDAKSAEQELGFAQAQFGQEATQEFQVALDDAKQKVAQAFTLRQRLDDDQPEIEPQARGMLIQIVTLCRAASDTMKAQAAKFDELRQLQARAPEVLDEVEQRAGELRARIDPSRATLTELARTYPPTALASVTGNPDQAAALLDGALRSVAEGRADVERGDRGAAVARSRAAGTAVGQAATLLDAVDHAGENLAHAGENLEKGIASITSDLADAQRLAPTDPGVQGAVGPAQAAVSAARTARTGGDPLAAQAGLTSAEAALDEALAPFREKAEADAKARALLDQTIGRVDSQTRAVNDFIDTRKGAVGPEARTRLSEAARLLQQALALKDSDPQQALTLAQQAEQYAQQAQQLAQRDVETWSNQQRGPGGGGGSNVGGMILGGILIDSILRGGGGFGGGGGGWGGGGGGGGFGGGGGGGGDRSTGGRF</sequence>
<evidence type="ECO:0000313" key="6">
    <source>
        <dbReference type="EMBL" id="GMA24710.1"/>
    </source>
</evidence>
<dbReference type="EMBL" id="BSUK01000001">
    <property type="protein sequence ID" value="GMA24710.1"/>
    <property type="molecule type" value="Genomic_DNA"/>
</dbReference>
<feature type="signal peptide" evidence="4">
    <location>
        <begin position="1"/>
        <end position="21"/>
    </location>
</feature>
<evidence type="ECO:0000256" key="1">
    <source>
        <dbReference type="SAM" id="Coils"/>
    </source>
</evidence>
<reference evidence="7" key="1">
    <citation type="journal article" date="2019" name="Int. J. Syst. Evol. Microbiol.">
        <title>The Global Catalogue of Microorganisms (GCM) 10K type strain sequencing project: providing services to taxonomists for standard genome sequencing and annotation.</title>
        <authorList>
            <consortium name="The Broad Institute Genomics Platform"/>
            <consortium name="The Broad Institute Genome Sequencing Center for Infectious Disease"/>
            <person name="Wu L."/>
            <person name="Ma J."/>
        </authorList>
    </citation>
    <scope>NUCLEOTIDE SEQUENCE [LARGE SCALE GENOMIC DNA]</scope>
    <source>
        <strain evidence="7">NBRC 106348</strain>
    </source>
</reference>
<keyword evidence="4" id="KW-0732">Signal</keyword>
<proteinExistence type="predicted"/>
<protein>
    <submittedName>
        <fullName evidence="6">Membrane protein</fullName>
    </submittedName>
</protein>
<feature type="coiled-coil region" evidence="1">
    <location>
        <begin position="218"/>
        <end position="245"/>
    </location>
</feature>
<evidence type="ECO:0000256" key="2">
    <source>
        <dbReference type="SAM" id="MobiDB-lite"/>
    </source>
</evidence>
<organism evidence="6 7">
    <name type="scientific">Luteimicrobium album</name>
    <dbReference type="NCBI Taxonomy" id="1054550"/>
    <lineage>
        <taxon>Bacteria</taxon>
        <taxon>Bacillati</taxon>
        <taxon>Actinomycetota</taxon>
        <taxon>Actinomycetes</taxon>
        <taxon>Micrococcales</taxon>
        <taxon>Luteimicrobium</taxon>
    </lineage>
</organism>
<feature type="chain" id="PRO_5046968958" evidence="4">
    <location>
        <begin position="22"/>
        <end position="657"/>
    </location>
</feature>
<keyword evidence="3" id="KW-1133">Transmembrane helix</keyword>
<feature type="domain" description="TPM" evidence="5">
    <location>
        <begin position="37"/>
        <end position="153"/>
    </location>
</feature>
<evidence type="ECO:0000256" key="4">
    <source>
        <dbReference type="SAM" id="SignalP"/>
    </source>
</evidence>
<name>A0ABQ6I2G7_9MICO</name>
<dbReference type="Gene3D" id="3.10.310.50">
    <property type="match status" value="1"/>
</dbReference>
<comment type="caution">
    <text evidence="6">The sequence shown here is derived from an EMBL/GenBank/DDBJ whole genome shotgun (WGS) entry which is preliminary data.</text>
</comment>
<dbReference type="RefSeq" id="WP_284293450.1">
    <property type="nucleotide sequence ID" value="NZ_BSUK01000001.1"/>
</dbReference>
<keyword evidence="7" id="KW-1185">Reference proteome</keyword>
<evidence type="ECO:0000256" key="3">
    <source>
        <dbReference type="SAM" id="Phobius"/>
    </source>
</evidence>
<gene>
    <name evidence="6" type="ORF">GCM10025864_24690</name>
</gene>
<accession>A0ABQ6I2G7</accession>
<feature type="region of interest" description="Disordered" evidence="2">
    <location>
        <begin position="579"/>
        <end position="603"/>
    </location>
</feature>
<keyword evidence="3" id="KW-0812">Transmembrane</keyword>
<feature type="transmembrane region" description="Helical" evidence="3">
    <location>
        <begin position="162"/>
        <end position="180"/>
    </location>
</feature>
<evidence type="ECO:0000259" key="5">
    <source>
        <dbReference type="Pfam" id="PF04536"/>
    </source>
</evidence>